<keyword evidence="6 9" id="KW-1133">Transmembrane helix</keyword>
<evidence type="ECO:0000256" key="6">
    <source>
        <dbReference type="ARBA" id="ARBA00022989"/>
    </source>
</evidence>
<evidence type="ECO:0000313" key="13">
    <source>
        <dbReference type="Proteomes" id="UP000595512"/>
    </source>
</evidence>
<dbReference type="NCBIfam" id="TIGR02901">
    <property type="entry name" value="QoxD"/>
    <property type="match status" value="1"/>
</dbReference>
<dbReference type="RefSeq" id="WP_066233724.1">
    <property type="nucleotide sequence ID" value="NZ_CP066701.1"/>
</dbReference>
<name>A0A150KM30_9BACI</name>
<dbReference type="STRING" id="46224.B4102_0746"/>
<dbReference type="Proteomes" id="UP000595512">
    <property type="component" value="Chromosome"/>
</dbReference>
<evidence type="ECO:0000313" key="10">
    <source>
        <dbReference type="EMBL" id="KYC97091.1"/>
    </source>
</evidence>
<keyword evidence="5 9" id="KW-0812">Transmembrane</keyword>
<dbReference type="Pfam" id="PF03626">
    <property type="entry name" value="COX4_pro"/>
    <property type="match status" value="1"/>
</dbReference>
<feature type="transmembrane region" description="Helical" evidence="9">
    <location>
        <begin position="39"/>
        <end position="60"/>
    </location>
</feature>
<proteinExistence type="inferred from homology"/>
<evidence type="ECO:0000256" key="4">
    <source>
        <dbReference type="ARBA" id="ARBA00022475"/>
    </source>
</evidence>
<dbReference type="EC" id="1.10.3.-" evidence="9"/>
<protein>
    <recommendedName>
        <fullName evidence="9">Quinol oxidase subunit 4</fullName>
        <ecNumber evidence="9">1.10.3.-</ecNumber>
    </recommendedName>
</protein>
<dbReference type="GeneID" id="62498891"/>
<dbReference type="KEGG" id="hspo:JGZ69_00590"/>
<dbReference type="OrthoDB" id="2361460at2"/>
<dbReference type="GO" id="GO:0009486">
    <property type="term" value="F:cytochrome bo3 ubiquinol oxidase activity"/>
    <property type="evidence" value="ECO:0007669"/>
    <property type="project" value="TreeGrafter"/>
</dbReference>
<gene>
    <name evidence="11" type="primary">qoxD</name>
    <name evidence="10" type="ORF">B4102_0746</name>
    <name evidence="11" type="ORF">JGZ69_00590</name>
</gene>
<feature type="transmembrane region" description="Helical" evidence="9">
    <location>
        <begin position="72"/>
        <end position="93"/>
    </location>
</feature>
<keyword evidence="8 9" id="KW-0472">Membrane</keyword>
<dbReference type="EMBL" id="CP066701">
    <property type="protein sequence ID" value="QQX25558.1"/>
    <property type="molecule type" value="Genomic_DNA"/>
</dbReference>
<sequence length="95" mass="10638">MEQHHSKYPIGHIVGFFLSLVMTIAAMFVALHTNLPRPTIMSIIGILAFLQAGMQLFMFMHIKESDNSVVQIGNIIYSIIIALTIVLGSIWVMHN</sequence>
<reference evidence="11 13" key="2">
    <citation type="submission" date="2020-12" db="EMBL/GenBank/DDBJ databases">
        <title>Taxonomic evaluation of the Bacillus sporothermodurans group of bacteria based on whole genome sequences.</title>
        <authorList>
            <person name="Fiedler G."/>
            <person name="Herbstmann A.-D."/>
            <person name="Doll E."/>
            <person name="Wenning M."/>
            <person name="Brinks E."/>
            <person name="Kabisch J."/>
            <person name="Breitenwieser F."/>
            <person name="Lappann M."/>
            <person name="Boehnlein C."/>
            <person name="Franz C."/>
        </authorList>
    </citation>
    <scope>NUCLEOTIDE SEQUENCE [LARGE SCALE GENOMIC DNA]</scope>
    <source>
        <strain evidence="11 13">DSM 10599</strain>
    </source>
</reference>
<evidence type="ECO:0000256" key="1">
    <source>
        <dbReference type="ARBA" id="ARBA00000725"/>
    </source>
</evidence>
<evidence type="ECO:0000256" key="7">
    <source>
        <dbReference type="ARBA" id="ARBA00023002"/>
    </source>
</evidence>
<reference evidence="10 12" key="1">
    <citation type="submission" date="2016-01" db="EMBL/GenBank/DDBJ databases">
        <title>Genome Sequences of Twelve Sporeforming Bacillus Species Isolated from Foods.</title>
        <authorList>
            <person name="Berendsen E.M."/>
            <person name="Wells-Bennik M.H."/>
            <person name="Krawcyk A.O."/>
            <person name="De Jong A."/>
            <person name="Holsappel S."/>
            <person name="Eijlander R.T."/>
            <person name="Kuipers O.P."/>
        </authorList>
    </citation>
    <scope>NUCLEOTIDE SEQUENCE [LARGE SCALE GENOMIC DNA]</scope>
    <source>
        <strain evidence="10 12">B4102</strain>
    </source>
</reference>
<comment type="subcellular location">
    <subcellularLocation>
        <location evidence="2 9">Cell membrane</location>
        <topology evidence="2 9">Multi-pass membrane protein</topology>
    </subcellularLocation>
</comment>
<keyword evidence="7 9" id="KW-0560">Oxidoreductase</keyword>
<evidence type="ECO:0000256" key="8">
    <source>
        <dbReference type="ARBA" id="ARBA00023136"/>
    </source>
</evidence>
<dbReference type="InterPro" id="IPR014250">
    <property type="entry name" value="QoxD"/>
</dbReference>
<accession>A0A150KM30</accession>
<dbReference type="GO" id="GO:0042773">
    <property type="term" value="P:ATP synthesis coupled electron transport"/>
    <property type="evidence" value="ECO:0007669"/>
    <property type="project" value="UniProtKB-UniRule"/>
</dbReference>
<evidence type="ECO:0000256" key="9">
    <source>
        <dbReference type="RuleBase" id="RU367153"/>
    </source>
</evidence>
<evidence type="ECO:0000313" key="11">
    <source>
        <dbReference type="EMBL" id="QQX25558.1"/>
    </source>
</evidence>
<dbReference type="EMBL" id="LQYN01000086">
    <property type="protein sequence ID" value="KYC97091.1"/>
    <property type="molecule type" value="Genomic_DNA"/>
</dbReference>
<evidence type="ECO:0000256" key="5">
    <source>
        <dbReference type="ARBA" id="ARBA00022692"/>
    </source>
</evidence>
<dbReference type="PANTHER" id="PTHR36835">
    <property type="entry name" value="CYTOCHROME BO(3) UBIQUINOL OXIDASE SUBUNIT 4"/>
    <property type="match status" value="1"/>
</dbReference>
<dbReference type="Proteomes" id="UP000075666">
    <property type="component" value="Unassembled WGS sequence"/>
</dbReference>
<comment type="similarity">
    <text evidence="3 9">Belongs to the cytochrome c oxidase bacterial subunit 4 family.</text>
</comment>
<comment type="catalytic activity">
    <reaction evidence="1 9">
        <text>2 a quinol + O2 = 2 a quinone + 2 H2O</text>
        <dbReference type="Rhea" id="RHEA:55376"/>
        <dbReference type="ChEBI" id="CHEBI:15377"/>
        <dbReference type="ChEBI" id="CHEBI:15379"/>
        <dbReference type="ChEBI" id="CHEBI:24646"/>
        <dbReference type="ChEBI" id="CHEBI:132124"/>
    </reaction>
</comment>
<dbReference type="GO" id="GO:0009319">
    <property type="term" value="C:cytochrome o ubiquinol oxidase complex"/>
    <property type="evidence" value="ECO:0007669"/>
    <property type="project" value="TreeGrafter"/>
</dbReference>
<dbReference type="GO" id="GO:0005886">
    <property type="term" value="C:plasma membrane"/>
    <property type="evidence" value="ECO:0007669"/>
    <property type="project" value="UniProtKB-SubCell"/>
</dbReference>
<organism evidence="10 12">
    <name type="scientific">Heyndrickxia sporothermodurans</name>
    <dbReference type="NCBI Taxonomy" id="46224"/>
    <lineage>
        <taxon>Bacteria</taxon>
        <taxon>Bacillati</taxon>
        <taxon>Bacillota</taxon>
        <taxon>Bacilli</taxon>
        <taxon>Bacillales</taxon>
        <taxon>Bacillaceae</taxon>
        <taxon>Heyndrickxia</taxon>
    </lineage>
</organism>
<keyword evidence="4 9" id="KW-1003">Cell membrane</keyword>
<dbReference type="GO" id="GO:0015990">
    <property type="term" value="P:electron transport coupled proton transport"/>
    <property type="evidence" value="ECO:0007669"/>
    <property type="project" value="TreeGrafter"/>
</dbReference>
<feature type="transmembrane region" description="Helical" evidence="9">
    <location>
        <begin position="12"/>
        <end position="33"/>
    </location>
</feature>
<dbReference type="AlphaFoldDB" id="A0A150KM30"/>
<evidence type="ECO:0000313" key="12">
    <source>
        <dbReference type="Proteomes" id="UP000075666"/>
    </source>
</evidence>
<dbReference type="PANTHER" id="PTHR36835:SF1">
    <property type="entry name" value="CYTOCHROME BO(3) UBIQUINOL OXIDASE SUBUNIT 4"/>
    <property type="match status" value="1"/>
</dbReference>
<evidence type="ECO:0000256" key="3">
    <source>
        <dbReference type="ARBA" id="ARBA00008079"/>
    </source>
</evidence>
<dbReference type="GO" id="GO:0015078">
    <property type="term" value="F:proton transmembrane transporter activity"/>
    <property type="evidence" value="ECO:0007669"/>
    <property type="project" value="TreeGrafter"/>
</dbReference>
<dbReference type="InterPro" id="IPR005171">
    <property type="entry name" value="Cyt_c_oxidase_su4_prok"/>
</dbReference>
<dbReference type="PATRIC" id="fig|46224.3.peg.4151"/>
<dbReference type="GO" id="GO:0019646">
    <property type="term" value="P:aerobic electron transport chain"/>
    <property type="evidence" value="ECO:0007669"/>
    <property type="project" value="TreeGrafter"/>
</dbReference>
<dbReference type="GO" id="GO:0016682">
    <property type="term" value="F:oxidoreductase activity, acting on diphenols and related substances as donors, oxygen as acceptor"/>
    <property type="evidence" value="ECO:0007669"/>
    <property type="project" value="UniProtKB-UniRule"/>
</dbReference>
<keyword evidence="12" id="KW-1185">Reference proteome</keyword>
<comment type="function">
    <text evidence="9">Catalyzes quinol oxidation with the concomitant reduction of oxygen to water.</text>
</comment>
<dbReference type="InterPro" id="IPR050968">
    <property type="entry name" value="Cytochrome_c_oxidase_bac_sub4"/>
</dbReference>
<evidence type="ECO:0000256" key="2">
    <source>
        <dbReference type="ARBA" id="ARBA00004651"/>
    </source>
</evidence>